<feature type="modified residue" description="4-aspartylphosphate" evidence="2">
    <location>
        <position position="119"/>
    </location>
</feature>
<dbReference type="Gene3D" id="3.40.50.2300">
    <property type="match status" value="1"/>
</dbReference>
<dbReference type="CDD" id="cd00156">
    <property type="entry name" value="REC"/>
    <property type="match status" value="1"/>
</dbReference>
<dbReference type="InterPro" id="IPR001789">
    <property type="entry name" value="Sig_transdc_resp-reg_receiver"/>
</dbReference>
<dbReference type="Pfam" id="PF00072">
    <property type="entry name" value="Response_reg"/>
    <property type="match status" value="1"/>
</dbReference>
<dbReference type="RefSeq" id="WP_027313249.1">
    <property type="nucleotide sequence ID" value="NZ_JBHLZN010000001.1"/>
</dbReference>
<feature type="domain" description="Response regulatory" evidence="3">
    <location>
        <begin position="70"/>
        <end position="183"/>
    </location>
</feature>
<evidence type="ECO:0000256" key="2">
    <source>
        <dbReference type="PROSITE-ProRule" id="PRU00169"/>
    </source>
</evidence>
<evidence type="ECO:0000313" key="4">
    <source>
        <dbReference type="EMBL" id="MFB9885146.1"/>
    </source>
</evidence>
<dbReference type="SMART" id="SM00448">
    <property type="entry name" value="REC"/>
    <property type="match status" value="1"/>
</dbReference>
<dbReference type="Pfam" id="PF12728">
    <property type="entry name" value="HTH_17"/>
    <property type="match status" value="1"/>
</dbReference>
<dbReference type="SUPFAM" id="SSF52172">
    <property type="entry name" value="CheY-like"/>
    <property type="match status" value="1"/>
</dbReference>
<dbReference type="Proteomes" id="UP001589628">
    <property type="component" value="Unassembled WGS sequence"/>
</dbReference>
<proteinExistence type="predicted"/>
<reference evidence="4 5" key="1">
    <citation type="submission" date="2024-09" db="EMBL/GenBank/DDBJ databases">
        <authorList>
            <person name="Sun Q."/>
            <person name="Mori K."/>
        </authorList>
    </citation>
    <scope>NUCLEOTIDE SEQUENCE [LARGE SCALE GENOMIC DNA]</scope>
    <source>
        <strain evidence="4 5">ATCC 51285</strain>
    </source>
</reference>
<dbReference type="PANTHER" id="PTHR44591:SF3">
    <property type="entry name" value="RESPONSE REGULATORY DOMAIN-CONTAINING PROTEIN"/>
    <property type="match status" value="1"/>
</dbReference>
<dbReference type="PROSITE" id="PS50110">
    <property type="entry name" value="RESPONSE_REGULATORY"/>
    <property type="match status" value="1"/>
</dbReference>
<accession>A0ABV5Z783</accession>
<protein>
    <submittedName>
        <fullName evidence="4">Response regulator</fullName>
    </submittedName>
</protein>
<name>A0ABV5Z783_9GAMM</name>
<evidence type="ECO:0000259" key="3">
    <source>
        <dbReference type="PROSITE" id="PS50110"/>
    </source>
</evidence>
<sequence>MRNFSTGEIAKLCDVNLRTVIRWIDRGVLKGFKLPGRGNNRVKEEDLVAFLQEQGMPIPALLQPTVVNKRILIVDDELPLARALQRLLRNAGYQTEIATDGFQAGSQIASYEPALMTLDLSMPGINGFEVLEFVRAQYPKIRVLVISALDERRLENALSAGADAVLSKPFENNILLEQIEALMDISCSKPY</sequence>
<keyword evidence="1 2" id="KW-0597">Phosphoprotein</keyword>
<dbReference type="InterPro" id="IPR041657">
    <property type="entry name" value="HTH_17"/>
</dbReference>
<dbReference type="InterPro" id="IPR011006">
    <property type="entry name" value="CheY-like_superfamily"/>
</dbReference>
<evidence type="ECO:0000313" key="5">
    <source>
        <dbReference type="Proteomes" id="UP001589628"/>
    </source>
</evidence>
<dbReference type="InterPro" id="IPR009061">
    <property type="entry name" value="DNA-bd_dom_put_sf"/>
</dbReference>
<dbReference type="SUPFAM" id="SSF46955">
    <property type="entry name" value="Putative DNA-binding domain"/>
    <property type="match status" value="1"/>
</dbReference>
<organism evidence="4 5">
    <name type="scientific">Balneatrix alpica</name>
    <dbReference type="NCBI Taxonomy" id="75684"/>
    <lineage>
        <taxon>Bacteria</taxon>
        <taxon>Pseudomonadati</taxon>
        <taxon>Pseudomonadota</taxon>
        <taxon>Gammaproteobacteria</taxon>
        <taxon>Oceanospirillales</taxon>
        <taxon>Balneatrichaceae</taxon>
        <taxon>Balneatrix</taxon>
    </lineage>
</organism>
<evidence type="ECO:0000256" key="1">
    <source>
        <dbReference type="ARBA" id="ARBA00022553"/>
    </source>
</evidence>
<keyword evidence="5" id="KW-1185">Reference proteome</keyword>
<dbReference type="Gene3D" id="1.10.1660.10">
    <property type="match status" value="1"/>
</dbReference>
<dbReference type="PANTHER" id="PTHR44591">
    <property type="entry name" value="STRESS RESPONSE REGULATOR PROTEIN 1"/>
    <property type="match status" value="1"/>
</dbReference>
<comment type="caution">
    <text evidence="4">The sequence shown here is derived from an EMBL/GenBank/DDBJ whole genome shotgun (WGS) entry which is preliminary data.</text>
</comment>
<dbReference type="InterPro" id="IPR050595">
    <property type="entry name" value="Bact_response_regulator"/>
</dbReference>
<dbReference type="EMBL" id="JBHLZN010000001">
    <property type="protein sequence ID" value="MFB9885146.1"/>
    <property type="molecule type" value="Genomic_DNA"/>
</dbReference>
<gene>
    <name evidence="4" type="ORF">ACFFLH_01795</name>
</gene>